<accession>A0A7V0T6V0</accession>
<dbReference type="InterPro" id="IPR000944">
    <property type="entry name" value="Tscrpt_reg_Rrf2"/>
</dbReference>
<dbReference type="InterPro" id="IPR036388">
    <property type="entry name" value="WH-like_DNA-bd_sf"/>
</dbReference>
<protein>
    <submittedName>
        <fullName evidence="1">Rrf2 family transcriptional regulator</fullName>
    </submittedName>
</protein>
<dbReference type="AlphaFoldDB" id="A0A7V0T6V0"/>
<sequence>MAQLFQVSEAASLALHAGLLLARAGDAPVPVSELARRLKVSRAHLAKVLQALERAGLVQGTRGPAGGYRLARPANKTTLRQVYEAVAGPLANGRCVFGVPACDGNGCPLGGFTRGLAGRVITKLDRTRLSDVKVRL</sequence>
<dbReference type="Gene3D" id="1.10.10.10">
    <property type="entry name" value="Winged helix-like DNA-binding domain superfamily/Winged helix DNA-binding domain"/>
    <property type="match status" value="1"/>
</dbReference>
<dbReference type="InterPro" id="IPR011991">
    <property type="entry name" value="ArsR-like_HTH"/>
</dbReference>
<dbReference type="Pfam" id="PF02082">
    <property type="entry name" value="Rrf2"/>
    <property type="match status" value="1"/>
</dbReference>
<dbReference type="PROSITE" id="PS51197">
    <property type="entry name" value="HTH_RRF2_2"/>
    <property type="match status" value="1"/>
</dbReference>
<evidence type="ECO:0000313" key="1">
    <source>
        <dbReference type="EMBL" id="HDQ99910.1"/>
    </source>
</evidence>
<name>A0A7V0T6V0_UNCW3</name>
<dbReference type="Proteomes" id="UP000885672">
    <property type="component" value="Unassembled WGS sequence"/>
</dbReference>
<gene>
    <name evidence="1" type="ORF">ENN51_06470</name>
</gene>
<dbReference type="GO" id="GO:0003700">
    <property type="term" value="F:DNA-binding transcription factor activity"/>
    <property type="evidence" value="ECO:0007669"/>
    <property type="project" value="TreeGrafter"/>
</dbReference>
<reference evidence="1" key="1">
    <citation type="journal article" date="2020" name="mSystems">
        <title>Genome- and Community-Level Interaction Insights into Carbon Utilization and Element Cycling Functions of Hydrothermarchaeota in Hydrothermal Sediment.</title>
        <authorList>
            <person name="Zhou Z."/>
            <person name="Liu Y."/>
            <person name="Xu W."/>
            <person name="Pan J."/>
            <person name="Luo Z.H."/>
            <person name="Li M."/>
        </authorList>
    </citation>
    <scope>NUCLEOTIDE SEQUENCE [LARGE SCALE GENOMIC DNA]</scope>
    <source>
        <strain evidence="1">SpSt-1182</strain>
    </source>
</reference>
<dbReference type="PANTHER" id="PTHR33221">
    <property type="entry name" value="WINGED HELIX-TURN-HELIX TRANSCRIPTIONAL REGULATOR, RRF2 FAMILY"/>
    <property type="match status" value="1"/>
</dbReference>
<dbReference type="EMBL" id="DSBX01000243">
    <property type="protein sequence ID" value="HDQ99910.1"/>
    <property type="molecule type" value="Genomic_DNA"/>
</dbReference>
<proteinExistence type="predicted"/>
<dbReference type="SUPFAM" id="SSF46785">
    <property type="entry name" value="Winged helix' DNA-binding domain"/>
    <property type="match status" value="1"/>
</dbReference>
<organism evidence="1">
    <name type="scientific">candidate division WOR-3 bacterium</name>
    <dbReference type="NCBI Taxonomy" id="2052148"/>
    <lineage>
        <taxon>Bacteria</taxon>
        <taxon>Bacteria division WOR-3</taxon>
    </lineage>
</organism>
<dbReference type="PANTHER" id="PTHR33221:SF15">
    <property type="entry name" value="HTH-TYPE TRANSCRIPTIONAL REGULATOR YWGB-RELATED"/>
    <property type="match status" value="1"/>
</dbReference>
<dbReference type="GO" id="GO:0005829">
    <property type="term" value="C:cytosol"/>
    <property type="evidence" value="ECO:0007669"/>
    <property type="project" value="TreeGrafter"/>
</dbReference>
<dbReference type="InterPro" id="IPR036390">
    <property type="entry name" value="WH_DNA-bd_sf"/>
</dbReference>
<dbReference type="CDD" id="cd00090">
    <property type="entry name" value="HTH_ARSR"/>
    <property type="match status" value="1"/>
</dbReference>
<dbReference type="NCBIfam" id="TIGR00738">
    <property type="entry name" value="rrf2_super"/>
    <property type="match status" value="1"/>
</dbReference>
<comment type="caution">
    <text evidence="1">The sequence shown here is derived from an EMBL/GenBank/DDBJ whole genome shotgun (WGS) entry which is preliminary data.</text>
</comment>